<keyword evidence="4" id="KW-1185">Reference proteome</keyword>
<organism evidence="3 4">
    <name type="scientific">Papilio machaon</name>
    <name type="common">Old World swallowtail butterfly</name>
    <dbReference type="NCBI Taxonomy" id="76193"/>
    <lineage>
        <taxon>Eukaryota</taxon>
        <taxon>Metazoa</taxon>
        <taxon>Ecdysozoa</taxon>
        <taxon>Arthropoda</taxon>
        <taxon>Hexapoda</taxon>
        <taxon>Insecta</taxon>
        <taxon>Pterygota</taxon>
        <taxon>Neoptera</taxon>
        <taxon>Endopterygota</taxon>
        <taxon>Lepidoptera</taxon>
        <taxon>Glossata</taxon>
        <taxon>Ditrysia</taxon>
        <taxon>Papilionoidea</taxon>
        <taxon>Papilionidae</taxon>
        <taxon>Papilioninae</taxon>
        <taxon>Papilio</taxon>
    </lineage>
</organism>
<dbReference type="PANTHER" id="PTHR11579">
    <property type="entry name" value="PROTEIN-L-ISOASPARTATE O-METHYLTRANSFERASE"/>
    <property type="match status" value="1"/>
</dbReference>
<feature type="compositionally biased region" description="Gly residues" evidence="2">
    <location>
        <begin position="560"/>
        <end position="571"/>
    </location>
</feature>
<evidence type="ECO:0000313" key="3">
    <source>
        <dbReference type="EMBL" id="KPJ07363.1"/>
    </source>
</evidence>
<feature type="region of interest" description="Disordered" evidence="2">
    <location>
        <begin position="351"/>
        <end position="381"/>
    </location>
</feature>
<dbReference type="InterPro" id="IPR000682">
    <property type="entry name" value="PCMT"/>
</dbReference>
<feature type="region of interest" description="Disordered" evidence="2">
    <location>
        <begin position="453"/>
        <end position="579"/>
    </location>
</feature>
<keyword evidence="3" id="KW-0489">Methyltransferase</keyword>
<dbReference type="SUPFAM" id="SSF53335">
    <property type="entry name" value="S-adenosyl-L-methionine-dependent methyltransferases"/>
    <property type="match status" value="1"/>
</dbReference>
<dbReference type="Pfam" id="PF01135">
    <property type="entry name" value="PCMT"/>
    <property type="match status" value="1"/>
</dbReference>
<feature type="compositionally biased region" description="Pro residues" evidence="2">
    <location>
        <begin position="420"/>
        <end position="434"/>
    </location>
</feature>
<dbReference type="GO" id="GO:0032259">
    <property type="term" value="P:methylation"/>
    <property type="evidence" value="ECO:0007669"/>
    <property type="project" value="UniProtKB-KW"/>
</dbReference>
<keyword evidence="3" id="KW-0808">Transferase</keyword>
<evidence type="ECO:0000256" key="1">
    <source>
        <dbReference type="ARBA" id="ARBA00005369"/>
    </source>
</evidence>
<sequence length="609" mass="67050">MGGAVSSGRDNNELVDNLKEGSYIRTPEVERVFRALDRGDYMLPGDRERAYKDIAWRSGLLHLSSPCIYSEVMEGLELNPGLSFLNIGSGTGYLSTMVGLVLGSGGISHGVELHAKVVEYAIMMQRKFIERSYAIDDFDFCEPKFFLGNGLCLSPLTAAYDRVYCGAACPEKYANYFKQLIRIGGILVMPLNDTLVQVRRVGAREWVTRSLLNVSFAPLQLPNEDDGTEAASNTGTDARQTLTLDEQTPPALQVLSRGAIRRALLRGLLCRHPELREVPRVPVPRSTRTSRNTRRCPRRICIPINENRARNFNMFHDLEREDGANEMNALLSLVLSMGENRVAGALRFDASSDTSNSADDSSEPECDLAPEPDPEDSDAPRIRLVNQTTGELGRYLQPMNLQPRYPRPLTVEFHDVDETAPPPQPQSQPQPQPPLTADRDLPADVDVYLDNTEEPRGLSASDMEWEESRTAAGRRQPSSDDDTESASKGIEGKRQKLDSGIGEANSPSSSSQEKTERSTTSDTGDATDDTEPPLADGKYLLEEWSECGGEPRRRAARRAAGGGGGGDGGGAASEATRRRRARLVRRALSDLPLPQMLKVYVNWGRSLPQ</sequence>
<dbReference type="GO" id="GO:0004719">
    <property type="term" value="F:protein-L-isoaspartate (D-aspartate) O-methyltransferase activity"/>
    <property type="evidence" value="ECO:0007669"/>
    <property type="project" value="InterPro"/>
</dbReference>
<accession>A0A0N0PAM4</accession>
<dbReference type="Proteomes" id="UP000053240">
    <property type="component" value="Unassembled WGS sequence"/>
</dbReference>
<dbReference type="Gene3D" id="3.40.50.150">
    <property type="entry name" value="Vaccinia Virus protein VP39"/>
    <property type="match status" value="1"/>
</dbReference>
<feature type="compositionally biased region" description="Acidic residues" evidence="2">
    <location>
        <begin position="360"/>
        <end position="377"/>
    </location>
</feature>
<dbReference type="EMBL" id="KQ461186">
    <property type="protein sequence ID" value="KPJ07363.1"/>
    <property type="molecule type" value="Genomic_DNA"/>
</dbReference>
<evidence type="ECO:0000256" key="2">
    <source>
        <dbReference type="SAM" id="MobiDB-lite"/>
    </source>
</evidence>
<dbReference type="KEGG" id="pmac:106718975"/>
<comment type="similarity">
    <text evidence="1">Belongs to the methyltransferase superfamily. L-isoaspartyl/D-aspartyl protein methyltransferase family.</text>
</comment>
<evidence type="ECO:0000313" key="4">
    <source>
        <dbReference type="Proteomes" id="UP000053240"/>
    </source>
</evidence>
<dbReference type="InParanoid" id="A0A0N0PAM4"/>
<gene>
    <name evidence="3" type="ORF">RR48_03355</name>
</gene>
<protein>
    <submittedName>
        <fullName evidence="3">Protein-L-isoaspartate O-methyltransferase domain-containing protein 1</fullName>
    </submittedName>
</protein>
<dbReference type="PANTHER" id="PTHR11579:SF9">
    <property type="entry name" value="PROTEIN-L-ISOASPARTATE O-METHYLTRANSFERASE"/>
    <property type="match status" value="1"/>
</dbReference>
<dbReference type="InterPro" id="IPR029063">
    <property type="entry name" value="SAM-dependent_MTases_sf"/>
</dbReference>
<reference evidence="3 4" key="1">
    <citation type="journal article" date="2015" name="Nat. Commun.">
        <title>Outbred genome sequencing and CRISPR/Cas9 gene editing in butterflies.</title>
        <authorList>
            <person name="Li X."/>
            <person name="Fan D."/>
            <person name="Zhang W."/>
            <person name="Liu G."/>
            <person name="Zhang L."/>
            <person name="Zhao L."/>
            <person name="Fang X."/>
            <person name="Chen L."/>
            <person name="Dong Y."/>
            <person name="Chen Y."/>
            <person name="Ding Y."/>
            <person name="Zhao R."/>
            <person name="Feng M."/>
            <person name="Zhu Y."/>
            <person name="Feng Y."/>
            <person name="Jiang X."/>
            <person name="Zhu D."/>
            <person name="Xiang H."/>
            <person name="Feng X."/>
            <person name="Li S."/>
            <person name="Wang J."/>
            <person name="Zhang G."/>
            <person name="Kronforst M.R."/>
            <person name="Wang W."/>
        </authorList>
    </citation>
    <scope>NUCLEOTIDE SEQUENCE [LARGE SCALE GENOMIC DNA]</scope>
    <source>
        <strain evidence="3">Ya'a_city_454_Pm</strain>
        <tissue evidence="3">Whole body</tissue>
    </source>
</reference>
<dbReference type="AlphaFoldDB" id="A0A0N0PAM4"/>
<feature type="region of interest" description="Disordered" evidence="2">
    <location>
        <begin position="223"/>
        <end position="245"/>
    </location>
</feature>
<dbReference type="STRING" id="76193.A0A0N0PAM4"/>
<feature type="region of interest" description="Disordered" evidence="2">
    <location>
        <begin position="415"/>
        <end position="440"/>
    </location>
</feature>
<proteinExistence type="inferred from homology"/>
<name>A0A0N0PAM4_PAPMA</name>
<dbReference type="GO" id="GO:0005737">
    <property type="term" value="C:cytoplasm"/>
    <property type="evidence" value="ECO:0007669"/>
    <property type="project" value="TreeGrafter"/>
</dbReference>
<feature type="compositionally biased region" description="Polar residues" evidence="2">
    <location>
        <begin position="230"/>
        <end position="245"/>
    </location>
</feature>